<comment type="caution">
    <text evidence="1">The sequence shown here is derived from an EMBL/GenBank/DDBJ whole genome shotgun (WGS) entry which is preliminary data.</text>
</comment>
<keyword evidence="2" id="KW-1185">Reference proteome</keyword>
<sequence>MAIINVRSKTLAETVAMQIHRDKSARTSDDNLLVLSEVMSKEFEAFLDFISSSLKSKDFSIAELEAVLKLSEMYSAPSRHAFAIKQLDAKSDVVSSAHFLSMLIAHQVHQWFKPNFMSLASNPLHLLSPTDLKFISFTILSELFLTHHVLELARRNLVRIKPAIYHQAMAADDCISNDCIRICLALWDTVAEPMLLSETWHTPRKILKRLLNQF</sequence>
<name>A0ACB8TQV6_9APHY</name>
<gene>
    <name evidence="1" type="ORF">BDY19DRAFT_997724</name>
</gene>
<accession>A0ACB8TQV6</accession>
<dbReference type="Proteomes" id="UP001055072">
    <property type="component" value="Unassembled WGS sequence"/>
</dbReference>
<organism evidence="1 2">
    <name type="scientific">Irpex rosettiformis</name>
    <dbReference type="NCBI Taxonomy" id="378272"/>
    <lineage>
        <taxon>Eukaryota</taxon>
        <taxon>Fungi</taxon>
        <taxon>Dikarya</taxon>
        <taxon>Basidiomycota</taxon>
        <taxon>Agaricomycotina</taxon>
        <taxon>Agaricomycetes</taxon>
        <taxon>Polyporales</taxon>
        <taxon>Irpicaceae</taxon>
        <taxon>Irpex</taxon>
    </lineage>
</organism>
<evidence type="ECO:0000313" key="2">
    <source>
        <dbReference type="Proteomes" id="UP001055072"/>
    </source>
</evidence>
<dbReference type="EMBL" id="MU274943">
    <property type="protein sequence ID" value="KAI0084368.1"/>
    <property type="molecule type" value="Genomic_DNA"/>
</dbReference>
<evidence type="ECO:0000313" key="1">
    <source>
        <dbReference type="EMBL" id="KAI0084368.1"/>
    </source>
</evidence>
<protein>
    <submittedName>
        <fullName evidence="1">Uncharacterized protein</fullName>
    </submittedName>
</protein>
<proteinExistence type="predicted"/>
<reference evidence="1" key="1">
    <citation type="journal article" date="2021" name="Environ. Microbiol.">
        <title>Gene family expansions and transcriptome signatures uncover fungal adaptations to wood decay.</title>
        <authorList>
            <person name="Hage H."/>
            <person name="Miyauchi S."/>
            <person name="Viragh M."/>
            <person name="Drula E."/>
            <person name="Min B."/>
            <person name="Chaduli D."/>
            <person name="Navarro D."/>
            <person name="Favel A."/>
            <person name="Norest M."/>
            <person name="Lesage-Meessen L."/>
            <person name="Balint B."/>
            <person name="Merenyi Z."/>
            <person name="de Eugenio L."/>
            <person name="Morin E."/>
            <person name="Martinez A.T."/>
            <person name="Baldrian P."/>
            <person name="Stursova M."/>
            <person name="Martinez M.J."/>
            <person name="Novotny C."/>
            <person name="Magnuson J.K."/>
            <person name="Spatafora J.W."/>
            <person name="Maurice S."/>
            <person name="Pangilinan J."/>
            <person name="Andreopoulos W."/>
            <person name="LaButti K."/>
            <person name="Hundley H."/>
            <person name="Na H."/>
            <person name="Kuo A."/>
            <person name="Barry K."/>
            <person name="Lipzen A."/>
            <person name="Henrissat B."/>
            <person name="Riley R."/>
            <person name="Ahrendt S."/>
            <person name="Nagy L.G."/>
            <person name="Grigoriev I.V."/>
            <person name="Martin F."/>
            <person name="Rosso M.N."/>
        </authorList>
    </citation>
    <scope>NUCLEOTIDE SEQUENCE</scope>
    <source>
        <strain evidence="1">CBS 384.51</strain>
    </source>
</reference>